<name>A0A6J6IT35_9ZZZZ</name>
<evidence type="ECO:0000313" key="1">
    <source>
        <dbReference type="EMBL" id="CAB4372286.1"/>
    </source>
</evidence>
<accession>A0A6J6IT35</accession>
<dbReference type="AlphaFoldDB" id="A0A6J6IT35"/>
<sequence length="121" mass="12972">MRKLVVSASIVLFLASGLMASPAQAANNKIVNGVSCSKLNATTKGKGNESYKCAKNPYYKKTKKTWTWIECLNAHQSLLGFKSDLKDFIASGAGSADDIASDQGFIDDFQDATKEACKRGA</sequence>
<evidence type="ECO:0000313" key="2">
    <source>
        <dbReference type="EMBL" id="CAB4627807.1"/>
    </source>
</evidence>
<organism evidence="2">
    <name type="scientific">freshwater metagenome</name>
    <dbReference type="NCBI Taxonomy" id="449393"/>
    <lineage>
        <taxon>unclassified sequences</taxon>
        <taxon>metagenomes</taxon>
        <taxon>ecological metagenomes</taxon>
    </lineage>
</organism>
<dbReference type="EMBL" id="CAEUNI010000094">
    <property type="protein sequence ID" value="CAB4372286.1"/>
    <property type="molecule type" value="Genomic_DNA"/>
</dbReference>
<gene>
    <name evidence="2" type="ORF">UFOPK1951_00687</name>
    <name evidence="1" type="ORF">UFOPK4182_00815</name>
</gene>
<dbReference type="EMBL" id="CAEZVH010000076">
    <property type="protein sequence ID" value="CAB4627807.1"/>
    <property type="molecule type" value="Genomic_DNA"/>
</dbReference>
<proteinExistence type="predicted"/>
<protein>
    <submittedName>
        <fullName evidence="2">Unannotated protein</fullName>
    </submittedName>
</protein>
<reference evidence="2" key="1">
    <citation type="submission" date="2020-05" db="EMBL/GenBank/DDBJ databases">
        <authorList>
            <person name="Chiriac C."/>
            <person name="Salcher M."/>
            <person name="Ghai R."/>
            <person name="Kavagutti S V."/>
        </authorList>
    </citation>
    <scope>NUCLEOTIDE SEQUENCE</scope>
</reference>